<keyword evidence="2" id="KW-1185">Reference proteome</keyword>
<sequence length="177" mass="19679">MSDNVVFRNAVELKTAIGEKARLGKGNMFGISVEQSPRNTVLIATQLVAKITDPKTPAIIYTDIPEDVNVRLTMRKEQAIIVTDMGDLKKEVVRIAEEEKIIPTVLLACCDRPNLITYNEEVGDNVFTFLAVPGKHPNGLGLGSNLYLTEYFMAYLRGERYLLWRNSTGASGVIIDF</sequence>
<accession>A0A7R8R516</accession>
<proteinExistence type="predicted"/>
<dbReference type="Proteomes" id="UP000596247">
    <property type="component" value="Chromosome"/>
</dbReference>
<evidence type="ECO:0000313" key="2">
    <source>
        <dbReference type="Proteomes" id="UP000596247"/>
    </source>
</evidence>
<protein>
    <submittedName>
        <fullName evidence="1">Uncharacterized protein</fullName>
    </submittedName>
</protein>
<name>A0A7R8R516_9CAUD</name>
<evidence type="ECO:0000313" key="1">
    <source>
        <dbReference type="EMBL" id="CAD5236025.1"/>
    </source>
</evidence>
<gene>
    <name evidence="1" type="ORF">LLCLJKAH_00036</name>
</gene>
<dbReference type="EMBL" id="LR881104">
    <property type="protein sequence ID" value="CAD5236025.1"/>
    <property type="molecule type" value="Genomic_DNA"/>
</dbReference>
<organism evidence="1 2">
    <name type="scientific">Klebsiella phage vB_KvM-Eowyn</name>
    <dbReference type="NCBI Taxonomy" id="2762819"/>
    <lineage>
        <taxon>Viruses</taxon>
        <taxon>Duplodnaviria</taxon>
        <taxon>Heunggongvirae</taxon>
        <taxon>Uroviricota</taxon>
        <taxon>Caudoviricetes</taxon>
        <taxon>Chimalliviridae</taxon>
        <taxon>Eowynvirus</taxon>
        <taxon>Eowynvirus eowyn</taxon>
    </lineage>
</organism>
<reference evidence="1 2" key="1">
    <citation type="submission" date="2020-09" db="EMBL/GenBank/DDBJ databases">
        <authorList>
            <person name="Jameson E."/>
        </authorList>
    </citation>
    <scope>NUCLEOTIDE SEQUENCE [LARGE SCALE GENOMIC DNA]</scope>
</reference>